<protein>
    <submittedName>
        <fullName evidence="1">Uncharacterized protein</fullName>
    </submittedName>
</protein>
<evidence type="ECO:0000313" key="1">
    <source>
        <dbReference type="EMBL" id="MBK4715577.1"/>
    </source>
</evidence>
<evidence type="ECO:0000313" key="2">
    <source>
        <dbReference type="Proteomes" id="UP000659047"/>
    </source>
</evidence>
<gene>
    <name evidence="1" type="ORF">JJB97_09570</name>
</gene>
<dbReference type="Proteomes" id="UP000659047">
    <property type="component" value="Unassembled WGS sequence"/>
</dbReference>
<sequence>MTNSTLTLCLSSDVSARLLPDIEALVAPADINVFLNALCTPSQTRVECSQTQHVCSLLTAAIMTWLRLCVTRGMHIWRGAEQINLHELSAQKLFTLLMEPQAQLRLTLDETT</sequence>
<organism evidence="1 2">
    <name type="scientific">Tenebrionibacter intestinalis</name>
    <dbReference type="NCBI Taxonomy" id="2799638"/>
    <lineage>
        <taxon>Bacteria</taxon>
        <taxon>Pseudomonadati</taxon>
        <taxon>Pseudomonadota</taxon>
        <taxon>Gammaproteobacteria</taxon>
        <taxon>Enterobacterales</taxon>
        <taxon>Enterobacteriaceae</taxon>
        <taxon>Tenebrionibacter/Tenebrionicola group</taxon>
        <taxon>Tenebrionibacter</taxon>
    </lineage>
</organism>
<dbReference type="AlphaFoldDB" id="A0A8K0XXP3"/>
<accession>A0A8K0XXP3</accession>
<name>A0A8K0XXP3_9ENTR</name>
<comment type="caution">
    <text evidence="1">The sequence shown here is derived from an EMBL/GenBank/DDBJ whole genome shotgun (WGS) entry which is preliminary data.</text>
</comment>
<proteinExistence type="predicted"/>
<dbReference type="RefSeq" id="WP_238713801.1">
    <property type="nucleotide sequence ID" value="NZ_JAEPBH010000021.1"/>
</dbReference>
<reference evidence="1" key="1">
    <citation type="submission" date="2021-01" db="EMBL/GenBank/DDBJ databases">
        <title>Intestinitalea alba gen. nov., sp. nov., a novel genus of the family Enterobacteriaceae, isolated from the gut of the plastic-eating mealworm Tenebrio molitor L.</title>
        <authorList>
            <person name="Yang Y."/>
        </authorList>
    </citation>
    <scope>NUCLEOTIDE SEQUENCE</scope>
    <source>
        <strain evidence="1">BIT-L3</strain>
    </source>
</reference>
<dbReference type="EMBL" id="JAEPBH010000021">
    <property type="protein sequence ID" value="MBK4715577.1"/>
    <property type="molecule type" value="Genomic_DNA"/>
</dbReference>
<keyword evidence="2" id="KW-1185">Reference proteome</keyword>